<name>A0ABS8U048_9GAMM</name>
<sequence>MDGKLFFSLWKSAKSIGIFSALVVLNGAVQAEQEAARAQPFQATRAVEAHTASTPQTIAMKQRVDRMEILVHERNEILSKLNNFDARGDKAALAQIQEDLKSIDLEIALVSGQPIYPTSGVTSSDDGAKQVSSSQTENKESQPKESEKVTYERWDIFKNFGSKGNE</sequence>
<feature type="region of interest" description="Disordered" evidence="1">
    <location>
        <begin position="118"/>
        <end position="150"/>
    </location>
</feature>
<feature type="compositionally biased region" description="Polar residues" evidence="1">
    <location>
        <begin position="119"/>
        <end position="136"/>
    </location>
</feature>
<dbReference type="Proteomes" id="UP001430701">
    <property type="component" value="Unassembled WGS sequence"/>
</dbReference>
<protein>
    <submittedName>
        <fullName evidence="2">Uncharacterized protein</fullName>
    </submittedName>
</protein>
<keyword evidence="3" id="KW-1185">Reference proteome</keyword>
<feature type="compositionally biased region" description="Basic and acidic residues" evidence="1">
    <location>
        <begin position="137"/>
        <end position="150"/>
    </location>
</feature>
<evidence type="ECO:0000256" key="1">
    <source>
        <dbReference type="SAM" id="MobiDB-lite"/>
    </source>
</evidence>
<comment type="caution">
    <text evidence="2">The sequence shown here is derived from an EMBL/GenBank/DDBJ whole genome shotgun (WGS) entry which is preliminary data.</text>
</comment>
<organism evidence="2 3">
    <name type="scientific">Xylella taiwanensis</name>
    <dbReference type="NCBI Taxonomy" id="1444770"/>
    <lineage>
        <taxon>Bacteria</taxon>
        <taxon>Pseudomonadati</taxon>
        <taxon>Pseudomonadota</taxon>
        <taxon>Gammaproteobacteria</taxon>
        <taxon>Lysobacterales</taxon>
        <taxon>Lysobacteraceae</taxon>
        <taxon>Xylella</taxon>
    </lineage>
</organism>
<keyword evidence="2" id="KW-0614">Plasmid</keyword>
<dbReference type="EMBL" id="JAJPPU010000005">
    <property type="protein sequence ID" value="MCD8474167.1"/>
    <property type="molecule type" value="Genomic_DNA"/>
</dbReference>
<dbReference type="RefSeq" id="WP_230428327.1">
    <property type="nucleotide sequence ID" value="NZ_CP087679.1"/>
</dbReference>
<proteinExistence type="predicted"/>
<reference evidence="2" key="1">
    <citation type="submission" date="2021-11" db="EMBL/GenBank/DDBJ databases">
        <title>Genome sequence of Xylella taiwanensis PLS432.</title>
        <authorList>
            <person name="Weng L.-W."/>
            <person name="Su C.-C."/>
            <person name="Tsai C.-W."/>
            <person name="Kuo C.-H."/>
        </authorList>
    </citation>
    <scope>NUCLEOTIDE SEQUENCE</scope>
    <source>
        <strain evidence="2">PLS432</strain>
        <plasmid evidence="2">pPLS432</plasmid>
    </source>
</reference>
<accession>A0ABS8U048</accession>
<evidence type="ECO:0000313" key="2">
    <source>
        <dbReference type="EMBL" id="MCD8474167.1"/>
    </source>
</evidence>
<evidence type="ECO:0000313" key="3">
    <source>
        <dbReference type="Proteomes" id="UP001430701"/>
    </source>
</evidence>
<gene>
    <name evidence="2" type="ORF">LPH55_12035</name>
</gene>
<geneLocation type="plasmid" evidence="2">
    <name>pPLS432</name>
</geneLocation>